<dbReference type="SUPFAM" id="SSF52540">
    <property type="entry name" value="P-loop containing nucleoside triphosphate hydrolases"/>
    <property type="match status" value="1"/>
</dbReference>
<reference evidence="8" key="1">
    <citation type="submission" date="2018-04" db="EMBL/GenBank/DDBJ databases">
        <title>Whole genome sequencing of Hypsizygus marmoreus.</title>
        <authorList>
            <person name="Choi I.-G."/>
            <person name="Min B."/>
            <person name="Kim J.-G."/>
            <person name="Kim S."/>
            <person name="Oh Y.-L."/>
            <person name="Kong W.-S."/>
            <person name="Park H."/>
            <person name="Jeong J."/>
            <person name="Song E.-S."/>
        </authorList>
    </citation>
    <scope>NUCLEOTIDE SEQUENCE [LARGE SCALE GENOMIC DNA]</scope>
    <source>
        <strain evidence="8">51987-8</strain>
    </source>
</reference>
<feature type="region of interest" description="Disordered" evidence="6">
    <location>
        <begin position="631"/>
        <end position="666"/>
    </location>
</feature>
<dbReference type="PROSITE" id="PS51419">
    <property type="entry name" value="RAB"/>
    <property type="match status" value="1"/>
</dbReference>
<keyword evidence="7" id="KW-0472">Membrane</keyword>
<keyword evidence="3" id="KW-0342">GTP-binding</keyword>
<evidence type="ECO:0000256" key="7">
    <source>
        <dbReference type="SAM" id="Phobius"/>
    </source>
</evidence>
<comment type="caution">
    <text evidence="8">The sequence shown here is derived from an EMBL/GenBank/DDBJ whole genome shotgun (WGS) entry which is preliminary data.</text>
</comment>
<dbReference type="NCBIfam" id="TIGR00231">
    <property type="entry name" value="small_GTP"/>
    <property type="match status" value="1"/>
</dbReference>
<dbReference type="SMART" id="SM00173">
    <property type="entry name" value="RAS"/>
    <property type="match status" value="1"/>
</dbReference>
<dbReference type="FunFam" id="3.40.50.300:FF:000088">
    <property type="entry name" value="Ras-related C3 botulinum toxin substrate 1"/>
    <property type="match status" value="1"/>
</dbReference>
<keyword evidence="5" id="KW-0636">Prenylation</keyword>
<feature type="transmembrane region" description="Helical" evidence="7">
    <location>
        <begin position="675"/>
        <end position="697"/>
    </location>
</feature>
<feature type="region of interest" description="Disordered" evidence="6">
    <location>
        <begin position="310"/>
        <end position="337"/>
    </location>
</feature>
<dbReference type="CDD" id="cd01871">
    <property type="entry name" value="Rac1_like"/>
    <property type="match status" value="1"/>
</dbReference>
<dbReference type="PRINTS" id="PR00449">
    <property type="entry name" value="RASTRNSFRMNG"/>
</dbReference>
<name>A0A369KCP8_HYPMA</name>
<evidence type="ECO:0000256" key="1">
    <source>
        <dbReference type="ARBA" id="ARBA00022481"/>
    </source>
</evidence>
<accession>A0A369KCP8</accession>
<dbReference type="InterPro" id="IPR001806">
    <property type="entry name" value="Small_GTPase"/>
</dbReference>
<organism evidence="8 9">
    <name type="scientific">Hypsizygus marmoreus</name>
    <name type="common">White beech mushroom</name>
    <name type="synonym">Agaricus marmoreus</name>
    <dbReference type="NCBI Taxonomy" id="39966"/>
    <lineage>
        <taxon>Eukaryota</taxon>
        <taxon>Fungi</taxon>
        <taxon>Dikarya</taxon>
        <taxon>Basidiomycota</taxon>
        <taxon>Agaricomycotina</taxon>
        <taxon>Agaricomycetes</taxon>
        <taxon>Agaricomycetidae</taxon>
        <taxon>Agaricales</taxon>
        <taxon>Tricholomatineae</taxon>
        <taxon>Lyophyllaceae</taxon>
        <taxon>Hypsizygus</taxon>
    </lineage>
</organism>
<dbReference type="OrthoDB" id="5595612at2759"/>
<sequence length="1233" mass="132881">MQAIKCVVVGDGAVGKTCLLISYTTNAFPGEYIPTVFDNYSANVMVDGKTISLGLWDTAGQEDYDRLRPLSYPQTDVFLICFSLVSPPSYENVRTKWYPEISHHAPSTSIVLVGTKLDLREDPATIEKLRDRRMAPIQYSQGVAMCKDIGAVKYLECSALTQKGLKTVFDEAIRAVLNPPPQDHSLMHYPRQQDDPTRLVSKHVSGRSEDTTVSGIADSTISYRESLRLSQFPHPPASVPTTPIRSGFVNGDASPSSVSTIRTLPLVPQRKKPLPVPGAQAPPVYSSAIPNSNAAFRSNASAISGYSSDTYIQQGSGSPRPLPHPVSPYDWHDGASSIGMDATEDRLLSTSFITHLLQENGGAPATNRSSYTSDAMSGFSEMTYPPLASNYRDGHASSSRTPPSMPQRTHGGRPPPSAFVPIPESPGRLSGDSDTLYSVRDQNPSFGRSADVSRAIDMPGAILATLRNTSLNKQGMPFYHDPDDNNSYVDGRSPAHLGNALPPGGVLIPRHPRDHSSTPQTRESMHSAKSAVPSFFSKISSHRSVRRVLAWRKAKPLPPVPLIPDISIATEREHRREDESKSLPDLVNRAGALQGLLEKGYHPHHSLNSYYVAQKAEGLTSAFDSDTVLRDTTGTDPSQFSRTPPLLHNVGNQWPKPPDGQFVQRSTPPKKRRTFILLGVFLVVALAAVGTAVGITVGRKKASVAVCEGSFVGAACNLNSTCVCTSSLTGQCDGLAQNIFDLIPAVNNLFLSNLTANSVYNKIWLAQGAVPGSCASQSRLVDVAPALTPQTFPNVTEWAQTALLWNLVESQDLTAVAALQKFIQKAPWKALYQANADASAFSTTVSGYIFNFATQEVKQPSASFVNVGQPTAAQLSEVGPDAQSTLDRMYSFAQASSTQHQIALENFWTTVLQQRAIDLPVFMSAFGVSPVLLPFDATLSQQPQSVTSLLTPSPLSFPPPLSCYPGLKANQIQQINAIEGGVFALTPVSNASRFDPACYLARPIYGVLDVLRLRLPFLDPRAGIPRQAAVLTRDVAPRVLLRVGGILSPLPGPSNVTTVTAEQTDPRQYGTLGQANHVVLQYLSSIPDVNVATALVKYILASASIQPTPPTNSSIIFRSLSTIPILEVAVFGTVSPSDISSAVSSFTTPSGTLFFGSDQGTAMRNWAITGCHTTIVWAESALSPLVVRDSDFSDQIFNQTWTAVSTAMRNGVRNIGLVNVTETFRVTQKFSAS</sequence>
<dbReference type="InParanoid" id="A0A369KCP8"/>
<keyword evidence="7" id="KW-1133">Transmembrane helix</keyword>
<gene>
    <name evidence="8" type="ORF">Hypma_015425</name>
</gene>
<protein>
    <submittedName>
        <fullName evidence="8">Uncharacterized protein</fullName>
    </submittedName>
</protein>
<dbReference type="SMART" id="SM00174">
    <property type="entry name" value="RHO"/>
    <property type="match status" value="1"/>
</dbReference>
<evidence type="ECO:0000256" key="4">
    <source>
        <dbReference type="ARBA" id="ARBA00023288"/>
    </source>
</evidence>
<keyword evidence="9" id="KW-1185">Reference proteome</keyword>
<dbReference type="InterPro" id="IPR005225">
    <property type="entry name" value="Small_GTP-bd"/>
</dbReference>
<evidence type="ECO:0000256" key="5">
    <source>
        <dbReference type="ARBA" id="ARBA00023289"/>
    </source>
</evidence>
<keyword evidence="4" id="KW-0449">Lipoprotein</keyword>
<dbReference type="InterPro" id="IPR003578">
    <property type="entry name" value="Small_GTPase_Rho"/>
</dbReference>
<dbReference type="SMART" id="SM00175">
    <property type="entry name" value="RAB"/>
    <property type="match status" value="1"/>
</dbReference>
<dbReference type="PROSITE" id="PS51421">
    <property type="entry name" value="RAS"/>
    <property type="match status" value="1"/>
</dbReference>
<feature type="region of interest" description="Disordered" evidence="6">
    <location>
        <begin position="384"/>
        <end position="434"/>
    </location>
</feature>
<dbReference type="SMART" id="SM00176">
    <property type="entry name" value="RAN"/>
    <property type="match status" value="1"/>
</dbReference>
<evidence type="ECO:0000256" key="2">
    <source>
        <dbReference type="ARBA" id="ARBA00022741"/>
    </source>
</evidence>
<dbReference type="InterPro" id="IPR027417">
    <property type="entry name" value="P-loop_NTPase"/>
</dbReference>
<dbReference type="Pfam" id="PF00071">
    <property type="entry name" value="Ras"/>
    <property type="match status" value="1"/>
</dbReference>
<dbReference type="Gene3D" id="3.40.50.300">
    <property type="entry name" value="P-loop containing nucleotide triphosphate hydrolases"/>
    <property type="match status" value="1"/>
</dbReference>
<keyword evidence="7" id="KW-0812">Transmembrane</keyword>
<evidence type="ECO:0000256" key="6">
    <source>
        <dbReference type="SAM" id="MobiDB-lite"/>
    </source>
</evidence>
<proteinExistence type="predicted"/>
<dbReference type="PROSITE" id="PS51420">
    <property type="entry name" value="RHO"/>
    <property type="match status" value="1"/>
</dbReference>
<dbReference type="GO" id="GO:0005525">
    <property type="term" value="F:GTP binding"/>
    <property type="evidence" value="ECO:0007669"/>
    <property type="project" value="UniProtKB-KW"/>
</dbReference>
<dbReference type="PANTHER" id="PTHR24072">
    <property type="entry name" value="RHO FAMILY GTPASE"/>
    <property type="match status" value="1"/>
</dbReference>
<dbReference type="EMBL" id="LUEZ02000010">
    <property type="protein sequence ID" value="RDB29514.1"/>
    <property type="molecule type" value="Genomic_DNA"/>
</dbReference>
<dbReference type="AlphaFoldDB" id="A0A369KCP8"/>
<keyword evidence="1" id="KW-0488">Methylation</keyword>
<dbReference type="GO" id="GO:0007264">
    <property type="term" value="P:small GTPase-mediated signal transduction"/>
    <property type="evidence" value="ECO:0007669"/>
    <property type="project" value="InterPro"/>
</dbReference>
<dbReference type="GO" id="GO:0003924">
    <property type="term" value="F:GTPase activity"/>
    <property type="evidence" value="ECO:0007669"/>
    <property type="project" value="InterPro"/>
</dbReference>
<dbReference type="STRING" id="39966.A0A369KCP8"/>
<evidence type="ECO:0000313" key="8">
    <source>
        <dbReference type="EMBL" id="RDB29514.1"/>
    </source>
</evidence>
<dbReference type="Proteomes" id="UP000076154">
    <property type="component" value="Unassembled WGS sequence"/>
</dbReference>
<evidence type="ECO:0000256" key="3">
    <source>
        <dbReference type="ARBA" id="ARBA00023134"/>
    </source>
</evidence>
<evidence type="ECO:0000313" key="9">
    <source>
        <dbReference type="Proteomes" id="UP000076154"/>
    </source>
</evidence>
<keyword evidence="2" id="KW-0547">Nucleotide-binding</keyword>
<feature type="compositionally biased region" description="Polar residues" evidence="6">
    <location>
        <begin position="631"/>
        <end position="642"/>
    </location>
</feature>